<keyword evidence="1" id="KW-0812">Transmembrane</keyword>
<keyword evidence="3" id="KW-1185">Reference proteome</keyword>
<keyword evidence="1" id="KW-1133">Transmembrane helix</keyword>
<name>A0A2I0R4B8_9FLAO</name>
<feature type="transmembrane region" description="Helical" evidence="1">
    <location>
        <begin position="60"/>
        <end position="81"/>
    </location>
</feature>
<proteinExistence type="predicted"/>
<keyword evidence="1" id="KW-0472">Membrane</keyword>
<accession>A0A2I0R4B8</accession>
<dbReference type="EMBL" id="PJNI01000003">
    <property type="protein sequence ID" value="PKR81424.1"/>
    <property type="molecule type" value="Genomic_DNA"/>
</dbReference>
<protein>
    <submittedName>
        <fullName evidence="2">Uncharacterized protein</fullName>
    </submittedName>
</protein>
<dbReference type="Proteomes" id="UP000236654">
    <property type="component" value="Unassembled WGS sequence"/>
</dbReference>
<dbReference type="AlphaFoldDB" id="A0A2I0R4B8"/>
<comment type="caution">
    <text evidence="2">The sequence shown here is derived from an EMBL/GenBank/DDBJ whole genome shotgun (WGS) entry which is preliminary data.</text>
</comment>
<organism evidence="2 3">
    <name type="scientific">Brumimicrobium salinarum</name>
    <dbReference type="NCBI Taxonomy" id="2058658"/>
    <lineage>
        <taxon>Bacteria</taxon>
        <taxon>Pseudomonadati</taxon>
        <taxon>Bacteroidota</taxon>
        <taxon>Flavobacteriia</taxon>
        <taxon>Flavobacteriales</taxon>
        <taxon>Crocinitomicaceae</taxon>
        <taxon>Brumimicrobium</taxon>
    </lineage>
</organism>
<evidence type="ECO:0000313" key="3">
    <source>
        <dbReference type="Proteomes" id="UP000236654"/>
    </source>
</evidence>
<evidence type="ECO:0000313" key="2">
    <source>
        <dbReference type="EMBL" id="PKR81424.1"/>
    </source>
</evidence>
<evidence type="ECO:0000256" key="1">
    <source>
        <dbReference type="SAM" id="Phobius"/>
    </source>
</evidence>
<sequence>MLSTLNKSEKSTAEEKGQAFNSFIVASVFAFFPGWAIHLYYVVHTIEQQASIMLLEDQFWIYHCADFTLVIGFAIAGFLRLRPAIHN</sequence>
<gene>
    <name evidence="2" type="ORF">CW751_05050</name>
</gene>
<reference evidence="2 3" key="1">
    <citation type="submission" date="2017-12" db="EMBL/GenBank/DDBJ databases">
        <title>The draft genome sequence of Brumimicrobium saltpan LHR20.</title>
        <authorList>
            <person name="Do Z.-J."/>
            <person name="Luo H.-R."/>
        </authorList>
    </citation>
    <scope>NUCLEOTIDE SEQUENCE [LARGE SCALE GENOMIC DNA]</scope>
    <source>
        <strain evidence="2 3">LHR20</strain>
    </source>
</reference>
<feature type="transmembrane region" description="Helical" evidence="1">
    <location>
        <begin position="20"/>
        <end position="40"/>
    </location>
</feature>